<feature type="compositionally biased region" description="Polar residues" evidence="1">
    <location>
        <begin position="396"/>
        <end position="409"/>
    </location>
</feature>
<dbReference type="Pfam" id="PF26138">
    <property type="entry name" value="DUF8040"/>
    <property type="match status" value="1"/>
</dbReference>
<name>A0AAV0XUA5_9HEMI</name>
<evidence type="ECO:0000259" key="2">
    <source>
        <dbReference type="Pfam" id="PF26138"/>
    </source>
</evidence>
<dbReference type="InterPro" id="IPR058353">
    <property type="entry name" value="DUF8040"/>
</dbReference>
<dbReference type="Proteomes" id="UP001160148">
    <property type="component" value="Unassembled WGS sequence"/>
</dbReference>
<sequence>MDKRKMLVKKCTKNVLQLLCEQFLEILHGVENEKKRIWVRSWLDRRNSHGVSNLLLKELAEEDTHEFTNCMRMDPTKFEILLNKVHQKIQRSNTIMREAIPARVKLQVTLSYLATGNSYRNLQQSFRVSRAAISKFIPEVCDAIYEALGDFIKVIIILGTMLNTTGQGHSSFFGSQERLNDAVSEFSGQTRSIHPERFIRQLDVYFENVPMSADQQLISAQRRLSGNARLWYDSLIPTPPSYDDFRILFRQRFWSAATQRKTRNEVFRPFQYTRYDGLATHAMQWISGAKYLSPPIDPIDLVSTIIQHYPIPLSMALRGRGLRDTNELLAVLTEFEESTSFCEPRQEDHRPHHNNIQPNQQNERRAQDNRQGYRGGYNRGQQPRNQPAATAAPPINQLNVSGNEEASRQ</sequence>
<reference evidence="3 4" key="1">
    <citation type="submission" date="2023-01" db="EMBL/GenBank/DDBJ databases">
        <authorList>
            <person name="Whitehead M."/>
        </authorList>
    </citation>
    <scope>NUCLEOTIDE SEQUENCE [LARGE SCALE GENOMIC DNA]</scope>
</reference>
<organism evidence="3 4">
    <name type="scientific">Macrosiphum euphorbiae</name>
    <name type="common">potato aphid</name>
    <dbReference type="NCBI Taxonomy" id="13131"/>
    <lineage>
        <taxon>Eukaryota</taxon>
        <taxon>Metazoa</taxon>
        <taxon>Ecdysozoa</taxon>
        <taxon>Arthropoda</taxon>
        <taxon>Hexapoda</taxon>
        <taxon>Insecta</taxon>
        <taxon>Pterygota</taxon>
        <taxon>Neoptera</taxon>
        <taxon>Paraneoptera</taxon>
        <taxon>Hemiptera</taxon>
        <taxon>Sternorrhyncha</taxon>
        <taxon>Aphidomorpha</taxon>
        <taxon>Aphidoidea</taxon>
        <taxon>Aphididae</taxon>
        <taxon>Macrosiphini</taxon>
        <taxon>Macrosiphum</taxon>
    </lineage>
</organism>
<proteinExistence type="predicted"/>
<gene>
    <name evidence="3" type="ORF">MEUPH1_LOCUS25358</name>
</gene>
<protein>
    <recommendedName>
        <fullName evidence="2">DUF8040 domain-containing protein</fullName>
    </recommendedName>
</protein>
<evidence type="ECO:0000313" key="3">
    <source>
        <dbReference type="EMBL" id="CAI6371343.1"/>
    </source>
</evidence>
<dbReference type="AlphaFoldDB" id="A0AAV0XUA5"/>
<accession>A0AAV0XUA5</accession>
<feature type="region of interest" description="Disordered" evidence="1">
    <location>
        <begin position="340"/>
        <end position="409"/>
    </location>
</feature>
<feature type="domain" description="DUF8040" evidence="2">
    <location>
        <begin position="55"/>
        <end position="145"/>
    </location>
</feature>
<comment type="caution">
    <text evidence="3">The sequence shown here is derived from an EMBL/GenBank/DDBJ whole genome shotgun (WGS) entry which is preliminary data.</text>
</comment>
<evidence type="ECO:0000313" key="4">
    <source>
        <dbReference type="Proteomes" id="UP001160148"/>
    </source>
</evidence>
<dbReference type="EMBL" id="CARXXK010000894">
    <property type="protein sequence ID" value="CAI6371343.1"/>
    <property type="molecule type" value="Genomic_DNA"/>
</dbReference>
<evidence type="ECO:0000256" key="1">
    <source>
        <dbReference type="SAM" id="MobiDB-lite"/>
    </source>
</evidence>
<keyword evidence="4" id="KW-1185">Reference proteome</keyword>